<keyword evidence="3" id="KW-0808">Transferase</keyword>
<dbReference type="GO" id="GO:0006231">
    <property type="term" value="P:dTMP biosynthetic process"/>
    <property type="evidence" value="ECO:0007669"/>
    <property type="project" value="InterPro"/>
</dbReference>
<protein>
    <recommendedName>
        <fullName evidence="1">thymidylate synthase</fullName>
        <ecNumber evidence="1">2.1.1.45</ecNumber>
    </recommendedName>
</protein>
<dbReference type="InterPro" id="IPR036926">
    <property type="entry name" value="Thymidate_synth/dCMP_Mease_sf"/>
</dbReference>
<dbReference type="PANTHER" id="PTHR11548:SF9">
    <property type="entry name" value="THYMIDYLATE SYNTHASE"/>
    <property type="match status" value="1"/>
</dbReference>
<dbReference type="OrthoDB" id="9774633at2"/>
<evidence type="ECO:0000313" key="6">
    <source>
        <dbReference type="Proteomes" id="UP000311713"/>
    </source>
</evidence>
<evidence type="ECO:0000313" key="5">
    <source>
        <dbReference type="EMBL" id="TNM30280.1"/>
    </source>
</evidence>
<dbReference type="InterPro" id="IPR045097">
    <property type="entry name" value="Thymidate_synth/dCMP_Mease"/>
</dbReference>
<dbReference type="PANTHER" id="PTHR11548">
    <property type="entry name" value="THYMIDYLATE SYNTHASE 1"/>
    <property type="match status" value="1"/>
</dbReference>
<sequence>MHQPPAYATFEDAYLDVLAHIDGAFEYRNAPRGNSSHECLGLSFRLTDPRQRLPYLSARRVNPVFHFAEALWYLAGRDDLAMMAHYSPRMRDFSRDGVTIGSAYGARLFNPVPGSGQSQFDRVLDLLRTEADSKRAVLSVFRPEELAVADNPDVSCVVALHLLVREGRLHMVCYMRANDANRGLVADIFSFTLIQEFAANLLGLELGSYTHHVGSLHLGDRDLPQAERVLGEARTRDTSPVLAFPFPELPRETTFQTIASVLEHEHLLRINQAAYGPDDIAALGLPRYWQQVLLLFEAHRQITHHPGETVTEPVLAALDPGFRWLMAQRWPRRIAPAGGGR</sequence>
<dbReference type="Gene3D" id="3.30.572.10">
    <property type="entry name" value="Thymidylate synthase/dCMP hydroxymethylase domain"/>
    <property type="match status" value="1"/>
</dbReference>
<proteinExistence type="predicted"/>
<dbReference type="CDD" id="cd00351">
    <property type="entry name" value="TS_Pyrimidine_HMase"/>
    <property type="match status" value="1"/>
</dbReference>
<keyword evidence="2" id="KW-0489">Methyltransferase</keyword>
<dbReference type="RefSeq" id="WP_139644693.1">
    <property type="nucleotide sequence ID" value="NZ_BAAAZS010000003.1"/>
</dbReference>
<dbReference type="GO" id="GO:0032259">
    <property type="term" value="P:methylation"/>
    <property type="evidence" value="ECO:0007669"/>
    <property type="project" value="UniProtKB-KW"/>
</dbReference>
<evidence type="ECO:0000259" key="4">
    <source>
        <dbReference type="Pfam" id="PF00303"/>
    </source>
</evidence>
<dbReference type="Pfam" id="PF00303">
    <property type="entry name" value="Thymidylat_synt"/>
    <property type="match status" value="1"/>
</dbReference>
<gene>
    <name evidence="5" type="ORF">FH715_13105</name>
</gene>
<organism evidence="5 6">
    <name type="scientific">Streptomyces sedi</name>
    <dbReference type="NCBI Taxonomy" id="555059"/>
    <lineage>
        <taxon>Bacteria</taxon>
        <taxon>Bacillati</taxon>
        <taxon>Actinomycetota</taxon>
        <taxon>Actinomycetes</taxon>
        <taxon>Kitasatosporales</taxon>
        <taxon>Streptomycetaceae</taxon>
        <taxon>Streptomyces</taxon>
    </lineage>
</organism>
<dbReference type="PRINTS" id="PR00108">
    <property type="entry name" value="THYMDSNTHASE"/>
</dbReference>
<feature type="domain" description="Thymidylate synthase/dCMP hydroxymethylase" evidence="4">
    <location>
        <begin position="13"/>
        <end position="243"/>
    </location>
</feature>
<dbReference type="GO" id="GO:0005829">
    <property type="term" value="C:cytosol"/>
    <property type="evidence" value="ECO:0007669"/>
    <property type="project" value="TreeGrafter"/>
</dbReference>
<evidence type="ECO:0000256" key="2">
    <source>
        <dbReference type="ARBA" id="ARBA00022603"/>
    </source>
</evidence>
<keyword evidence="6" id="KW-1185">Reference proteome</keyword>
<dbReference type="EMBL" id="VDGT01000008">
    <property type="protein sequence ID" value="TNM30280.1"/>
    <property type="molecule type" value="Genomic_DNA"/>
</dbReference>
<dbReference type="SUPFAM" id="SSF55831">
    <property type="entry name" value="Thymidylate synthase/dCMP hydroxymethylase"/>
    <property type="match status" value="1"/>
</dbReference>
<comment type="caution">
    <text evidence="5">The sequence shown here is derived from an EMBL/GenBank/DDBJ whole genome shotgun (WGS) entry which is preliminary data.</text>
</comment>
<dbReference type="Proteomes" id="UP000311713">
    <property type="component" value="Unassembled WGS sequence"/>
</dbReference>
<dbReference type="AlphaFoldDB" id="A0A5C4V2U4"/>
<evidence type="ECO:0000256" key="1">
    <source>
        <dbReference type="ARBA" id="ARBA00011947"/>
    </source>
</evidence>
<accession>A0A5C4V2U4</accession>
<dbReference type="InterPro" id="IPR023451">
    <property type="entry name" value="Thymidate_synth/dCMP_Mease_dom"/>
</dbReference>
<evidence type="ECO:0000256" key="3">
    <source>
        <dbReference type="ARBA" id="ARBA00022679"/>
    </source>
</evidence>
<reference evidence="5 6" key="1">
    <citation type="submission" date="2019-06" db="EMBL/GenBank/DDBJ databases">
        <title>Draft genome of Streptomyces sedi sp. JCM16909.</title>
        <authorList>
            <person name="Klykleung N."/>
            <person name="Tanasupawat S."/>
            <person name="Kudo T."/>
            <person name="Yuki M."/>
            <person name="Ohkuma M."/>
        </authorList>
    </citation>
    <scope>NUCLEOTIDE SEQUENCE [LARGE SCALE GENOMIC DNA]</scope>
    <source>
        <strain evidence="5 6">JCM 16909</strain>
    </source>
</reference>
<name>A0A5C4V2U4_9ACTN</name>
<dbReference type="EC" id="2.1.1.45" evidence="1"/>
<dbReference type="InterPro" id="IPR000398">
    <property type="entry name" value="Thymidylate_synthase"/>
</dbReference>
<dbReference type="GO" id="GO:0004799">
    <property type="term" value="F:thymidylate synthase activity"/>
    <property type="evidence" value="ECO:0007669"/>
    <property type="project" value="UniProtKB-EC"/>
</dbReference>